<proteinExistence type="predicted"/>
<dbReference type="EMBL" id="CM043791">
    <property type="protein sequence ID" value="KAI4824650.1"/>
    <property type="molecule type" value="Genomic_DNA"/>
</dbReference>
<evidence type="ECO:0000313" key="2">
    <source>
        <dbReference type="Proteomes" id="UP001057452"/>
    </source>
</evidence>
<reference evidence="1" key="1">
    <citation type="submission" date="2022-05" db="EMBL/GenBank/DDBJ databases">
        <title>Chromosome-level genome of Chaenocephalus aceratus.</title>
        <authorList>
            <person name="Park H."/>
        </authorList>
    </citation>
    <scope>NUCLEOTIDE SEQUENCE</scope>
    <source>
        <strain evidence="1">KU_202001</strain>
    </source>
</reference>
<gene>
    <name evidence="1" type="ORF">KUCAC02_013148</name>
</gene>
<keyword evidence="2" id="KW-1185">Reference proteome</keyword>
<accession>A0ACB9XES8</accession>
<name>A0ACB9XES8_CHAAC</name>
<organism evidence="1 2">
    <name type="scientific">Chaenocephalus aceratus</name>
    <name type="common">Blackfin icefish</name>
    <name type="synonym">Chaenichthys aceratus</name>
    <dbReference type="NCBI Taxonomy" id="36190"/>
    <lineage>
        <taxon>Eukaryota</taxon>
        <taxon>Metazoa</taxon>
        <taxon>Chordata</taxon>
        <taxon>Craniata</taxon>
        <taxon>Vertebrata</taxon>
        <taxon>Euteleostomi</taxon>
        <taxon>Actinopterygii</taxon>
        <taxon>Neopterygii</taxon>
        <taxon>Teleostei</taxon>
        <taxon>Neoteleostei</taxon>
        <taxon>Acanthomorphata</taxon>
        <taxon>Eupercaria</taxon>
        <taxon>Perciformes</taxon>
        <taxon>Notothenioidei</taxon>
        <taxon>Channichthyidae</taxon>
        <taxon>Chaenocephalus</taxon>
    </lineage>
</organism>
<dbReference type="Proteomes" id="UP001057452">
    <property type="component" value="Chromosome 7"/>
</dbReference>
<sequence>MGLSLPERAVSNLPSLCTALFSMASSFCQSFGGSMMMILSRFMKRCSCSLFCHHLFQKPWFIWGPVAAVALTAVAAALLLRT</sequence>
<comment type="caution">
    <text evidence="1">The sequence shown here is derived from an EMBL/GenBank/DDBJ whole genome shotgun (WGS) entry which is preliminary data.</text>
</comment>
<protein>
    <submittedName>
        <fullName evidence="1">Uncharacterized protein</fullName>
    </submittedName>
</protein>
<evidence type="ECO:0000313" key="1">
    <source>
        <dbReference type="EMBL" id="KAI4824650.1"/>
    </source>
</evidence>